<dbReference type="Proteomes" id="UP001234989">
    <property type="component" value="Chromosome 5"/>
</dbReference>
<gene>
    <name evidence="1" type="ORF">MTR67_022865</name>
</gene>
<protein>
    <submittedName>
        <fullName evidence="1">Uncharacterized protein</fullName>
    </submittedName>
</protein>
<reference evidence="1" key="1">
    <citation type="submission" date="2023-08" db="EMBL/GenBank/DDBJ databases">
        <title>A de novo genome assembly of Solanum verrucosum Schlechtendal, a Mexican diploid species geographically isolated from the other diploid A-genome species in potato relatives.</title>
        <authorList>
            <person name="Hosaka K."/>
        </authorList>
    </citation>
    <scope>NUCLEOTIDE SEQUENCE</scope>
    <source>
        <tissue evidence="1">Young leaves</tissue>
    </source>
</reference>
<name>A0AAF0QVF0_SOLVR</name>
<dbReference type="EMBL" id="CP133616">
    <property type="protein sequence ID" value="WMV29480.1"/>
    <property type="molecule type" value="Genomic_DNA"/>
</dbReference>
<evidence type="ECO:0000313" key="1">
    <source>
        <dbReference type="EMBL" id="WMV29480.1"/>
    </source>
</evidence>
<organism evidence="1 2">
    <name type="scientific">Solanum verrucosum</name>
    <dbReference type="NCBI Taxonomy" id="315347"/>
    <lineage>
        <taxon>Eukaryota</taxon>
        <taxon>Viridiplantae</taxon>
        <taxon>Streptophyta</taxon>
        <taxon>Embryophyta</taxon>
        <taxon>Tracheophyta</taxon>
        <taxon>Spermatophyta</taxon>
        <taxon>Magnoliopsida</taxon>
        <taxon>eudicotyledons</taxon>
        <taxon>Gunneridae</taxon>
        <taxon>Pentapetalae</taxon>
        <taxon>asterids</taxon>
        <taxon>lamiids</taxon>
        <taxon>Solanales</taxon>
        <taxon>Solanaceae</taxon>
        <taxon>Solanoideae</taxon>
        <taxon>Solaneae</taxon>
        <taxon>Solanum</taxon>
    </lineage>
</organism>
<sequence>MSVLVGKSKEKRRRRGLRWLEAPVTAAALPHYCCFD</sequence>
<accession>A0AAF0QVF0</accession>
<proteinExistence type="predicted"/>
<keyword evidence="2" id="KW-1185">Reference proteome</keyword>
<dbReference type="AlphaFoldDB" id="A0AAF0QVF0"/>
<evidence type="ECO:0000313" key="2">
    <source>
        <dbReference type="Proteomes" id="UP001234989"/>
    </source>
</evidence>